<proteinExistence type="predicted"/>
<keyword evidence="4" id="KW-1185">Reference proteome</keyword>
<protein>
    <recommendedName>
        <fullName evidence="2">CUE domain-containing protein</fullName>
    </recommendedName>
</protein>
<evidence type="ECO:0000256" key="1">
    <source>
        <dbReference type="SAM" id="Phobius"/>
    </source>
</evidence>
<dbReference type="Proteomes" id="UP001459277">
    <property type="component" value="Unassembled WGS sequence"/>
</dbReference>
<keyword evidence="1" id="KW-0812">Transmembrane</keyword>
<dbReference type="PANTHER" id="PTHR48459">
    <property type="entry name" value="CUE DOMAIN-CONTAINING PROTEIN"/>
    <property type="match status" value="1"/>
</dbReference>
<keyword evidence="1" id="KW-1133">Transmembrane helix</keyword>
<name>A0AAW2BNW9_9ROSI</name>
<evidence type="ECO:0000313" key="3">
    <source>
        <dbReference type="EMBL" id="KAK9987056.1"/>
    </source>
</evidence>
<dbReference type="PANTHER" id="PTHR48459:SF1">
    <property type="entry name" value="CUE DOMAIN-CONTAINING PROTEIN"/>
    <property type="match status" value="1"/>
</dbReference>
<comment type="caution">
    <text evidence="3">The sequence shown here is derived from an EMBL/GenBank/DDBJ whole genome shotgun (WGS) entry which is preliminary data.</text>
</comment>
<feature type="domain" description="CUE" evidence="2">
    <location>
        <begin position="56"/>
        <end position="99"/>
    </location>
</feature>
<dbReference type="AlphaFoldDB" id="A0AAW2BNW9"/>
<reference evidence="3 4" key="1">
    <citation type="submission" date="2024-01" db="EMBL/GenBank/DDBJ databases">
        <title>A telomere-to-telomere, gap-free genome of sweet tea (Lithocarpus litseifolius).</title>
        <authorList>
            <person name="Zhou J."/>
        </authorList>
    </citation>
    <scope>NUCLEOTIDE SEQUENCE [LARGE SCALE GENOMIC DNA]</scope>
    <source>
        <strain evidence="3">Zhou-2022a</strain>
        <tissue evidence="3">Leaf</tissue>
    </source>
</reference>
<dbReference type="GO" id="GO:0043130">
    <property type="term" value="F:ubiquitin binding"/>
    <property type="evidence" value="ECO:0007669"/>
    <property type="project" value="InterPro"/>
</dbReference>
<dbReference type="InterPro" id="IPR003892">
    <property type="entry name" value="CUE"/>
</dbReference>
<feature type="transmembrane region" description="Helical" evidence="1">
    <location>
        <begin position="197"/>
        <end position="221"/>
    </location>
</feature>
<sequence>MAVLRVRLGITEEKFGVDESSSRVGVKDTALQAKTRVFTNVWPEVTITDNTLLEMGFKSVYKCLQEIFPKVDSCLLRAVAIENFKDADQAVDVVLKEIIPYLSSQFGGPVNPQEDFLTSVSPPKDNEFESKDQVVLLRQQQRIVDKTDVGLSSELRSIASDGAKVTEDIGGALHVDSTPLLFATWIRKVLEIGVLTWSLATAFVPLLAGFMPGLILLRILIRIGEGVSPSAATDLIARHV</sequence>
<accession>A0AAW2BNW9</accession>
<evidence type="ECO:0000259" key="2">
    <source>
        <dbReference type="PROSITE" id="PS51140"/>
    </source>
</evidence>
<gene>
    <name evidence="3" type="ORF">SO802_032007</name>
</gene>
<dbReference type="EMBL" id="JAZDWU010000011">
    <property type="protein sequence ID" value="KAK9987056.1"/>
    <property type="molecule type" value="Genomic_DNA"/>
</dbReference>
<evidence type="ECO:0000313" key="4">
    <source>
        <dbReference type="Proteomes" id="UP001459277"/>
    </source>
</evidence>
<dbReference type="PROSITE" id="PS51140">
    <property type="entry name" value="CUE"/>
    <property type="match status" value="1"/>
</dbReference>
<keyword evidence="1" id="KW-0472">Membrane</keyword>
<organism evidence="3 4">
    <name type="scientific">Lithocarpus litseifolius</name>
    <dbReference type="NCBI Taxonomy" id="425828"/>
    <lineage>
        <taxon>Eukaryota</taxon>
        <taxon>Viridiplantae</taxon>
        <taxon>Streptophyta</taxon>
        <taxon>Embryophyta</taxon>
        <taxon>Tracheophyta</taxon>
        <taxon>Spermatophyta</taxon>
        <taxon>Magnoliopsida</taxon>
        <taxon>eudicotyledons</taxon>
        <taxon>Gunneridae</taxon>
        <taxon>Pentapetalae</taxon>
        <taxon>rosids</taxon>
        <taxon>fabids</taxon>
        <taxon>Fagales</taxon>
        <taxon>Fagaceae</taxon>
        <taxon>Lithocarpus</taxon>
    </lineage>
</organism>